<dbReference type="InterPro" id="IPR030678">
    <property type="entry name" value="Peptide/Ni-bd"/>
</dbReference>
<dbReference type="InterPro" id="IPR039424">
    <property type="entry name" value="SBP_5"/>
</dbReference>
<dbReference type="CDD" id="cd08512">
    <property type="entry name" value="PBP2_NikA_DppA_OppA_like_7"/>
    <property type="match status" value="1"/>
</dbReference>
<accession>A0A4R6WPZ2</accession>
<comment type="subcellular location">
    <subcellularLocation>
        <location evidence="1">Periplasm</location>
    </subcellularLocation>
</comment>
<feature type="signal peptide" evidence="3">
    <location>
        <begin position="1"/>
        <end position="24"/>
    </location>
</feature>
<dbReference type="Pfam" id="PF00496">
    <property type="entry name" value="SBP_bac_5"/>
    <property type="match status" value="1"/>
</dbReference>
<protein>
    <submittedName>
        <fullName evidence="5">Peptide/nickel transport system substrate-binding protein</fullName>
    </submittedName>
</protein>
<evidence type="ECO:0000256" key="2">
    <source>
        <dbReference type="ARBA" id="ARBA00005695"/>
    </source>
</evidence>
<dbReference type="PANTHER" id="PTHR30290:SF34">
    <property type="entry name" value="ABC TRANSPORTER, PERIPLASMIC OLIGO-PEPTIDE BINDING PROTEIN, PUTATIVE-RELATED"/>
    <property type="match status" value="1"/>
</dbReference>
<dbReference type="GO" id="GO:0043190">
    <property type="term" value="C:ATP-binding cassette (ABC) transporter complex"/>
    <property type="evidence" value="ECO:0007669"/>
    <property type="project" value="InterPro"/>
</dbReference>
<dbReference type="EMBL" id="SNYW01000007">
    <property type="protein sequence ID" value="TDQ83321.1"/>
    <property type="molecule type" value="Genomic_DNA"/>
</dbReference>
<evidence type="ECO:0000256" key="3">
    <source>
        <dbReference type="SAM" id="SignalP"/>
    </source>
</evidence>
<organism evidence="5 6">
    <name type="scientific">Dongia mobilis</name>
    <dbReference type="NCBI Taxonomy" id="578943"/>
    <lineage>
        <taxon>Bacteria</taxon>
        <taxon>Pseudomonadati</taxon>
        <taxon>Pseudomonadota</taxon>
        <taxon>Alphaproteobacteria</taxon>
        <taxon>Rhodospirillales</taxon>
        <taxon>Dongiaceae</taxon>
        <taxon>Dongia</taxon>
    </lineage>
</organism>
<keyword evidence="6" id="KW-1185">Reference proteome</keyword>
<keyword evidence="3" id="KW-0732">Signal</keyword>
<reference evidence="5 6" key="1">
    <citation type="submission" date="2019-03" db="EMBL/GenBank/DDBJ databases">
        <title>Genomic Encyclopedia of Type Strains, Phase III (KMG-III): the genomes of soil and plant-associated and newly described type strains.</title>
        <authorList>
            <person name="Whitman W."/>
        </authorList>
    </citation>
    <scope>NUCLEOTIDE SEQUENCE [LARGE SCALE GENOMIC DNA]</scope>
    <source>
        <strain evidence="5 6">CGMCC 1.7660</strain>
    </source>
</reference>
<gene>
    <name evidence="5" type="ORF">A8950_1607</name>
</gene>
<dbReference type="SUPFAM" id="SSF53850">
    <property type="entry name" value="Periplasmic binding protein-like II"/>
    <property type="match status" value="1"/>
</dbReference>
<name>A0A4R6WPZ2_9PROT</name>
<dbReference type="PANTHER" id="PTHR30290">
    <property type="entry name" value="PERIPLASMIC BINDING COMPONENT OF ABC TRANSPORTER"/>
    <property type="match status" value="1"/>
</dbReference>
<comment type="similarity">
    <text evidence="2">Belongs to the bacterial solute-binding protein 5 family.</text>
</comment>
<feature type="chain" id="PRO_5020425443" evidence="3">
    <location>
        <begin position="25"/>
        <end position="519"/>
    </location>
</feature>
<evidence type="ECO:0000313" key="6">
    <source>
        <dbReference type="Proteomes" id="UP000295783"/>
    </source>
</evidence>
<evidence type="ECO:0000259" key="4">
    <source>
        <dbReference type="Pfam" id="PF00496"/>
    </source>
</evidence>
<proteinExistence type="inferred from homology"/>
<dbReference type="Gene3D" id="3.90.76.10">
    <property type="entry name" value="Dipeptide-binding Protein, Domain 1"/>
    <property type="match status" value="1"/>
</dbReference>
<dbReference type="GO" id="GO:1904680">
    <property type="term" value="F:peptide transmembrane transporter activity"/>
    <property type="evidence" value="ECO:0007669"/>
    <property type="project" value="TreeGrafter"/>
</dbReference>
<dbReference type="InterPro" id="IPR000914">
    <property type="entry name" value="SBP_5_dom"/>
</dbReference>
<dbReference type="PIRSF" id="PIRSF002741">
    <property type="entry name" value="MppA"/>
    <property type="match status" value="1"/>
</dbReference>
<sequence>MNMILKAGVAGIALLAAGSFTAAADTPKDTLVMAWVFDDIISLDPAEIYEFSSSEYMANTYDRLVVQDLDNAGAVKMQAAESYSVSDDGKTFTFKMRPGIKFSSGNELTAEDAEFSIERYVLMDKSPAFIMNQFGLTKETVKDMVRVVDASTLEVELDNVYAPSFFLNCLSFTSAIVDKKEVLSHEVDGDMGYDWLRTNSAGSGPFVLKGWKPNESLILEANEGYWGGAPKIKRVLARNVTESATQQLLLQKGDVDMARNLTNDQLAAIASDSNITIAATPKATLWYMGLNTKNPNLAKPEVRQAMKYLVDYDGLANTSFKGIGIKHQSFLPQGQLGADTATPFKLDVAKAKELLAAAGLPDGFNVTMDTTNKTETRLLSASIQNTMAQAGVNLIIKLADNKTTLTKYRASEHDIYIGQWGSDYQDPHSNAEGYLIAPLAKRNQWQLPENEAAVLAARDEKDGAKRAQMYMDLQKKAMEDSPYIIMFQQVETAAILNNVKGFVIGPTFDLNLYANVVKE</sequence>
<comment type="caution">
    <text evidence="5">The sequence shown here is derived from an EMBL/GenBank/DDBJ whole genome shotgun (WGS) entry which is preliminary data.</text>
</comment>
<evidence type="ECO:0000256" key="1">
    <source>
        <dbReference type="ARBA" id="ARBA00004418"/>
    </source>
</evidence>
<dbReference type="GO" id="GO:0015833">
    <property type="term" value="P:peptide transport"/>
    <property type="evidence" value="ECO:0007669"/>
    <property type="project" value="TreeGrafter"/>
</dbReference>
<dbReference type="Proteomes" id="UP000295783">
    <property type="component" value="Unassembled WGS sequence"/>
</dbReference>
<dbReference type="Gene3D" id="3.40.190.10">
    <property type="entry name" value="Periplasmic binding protein-like II"/>
    <property type="match status" value="1"/>
</dbReference>
<evidence type="ECO:0000313" key="5">
    <source>
        <dbReference type="EMBL" id="TDQ83321.1"/>
    </source>
</evidence>
<dbReference type="OrthoDB" id="9803988at2"/>
<dbReference type="Gene3D" id="3.10.105.10">
    <property type="entry name" value="Dipeptide-binding Protein, Domain 3"/>
    <property type="match status" value="1"/>
</dbReference>
<feature type="domain" description="Solute-binding protein family 5" evidence="4">
    <location>
        <begin position="75"/>
        <end position="433"/>
    </location>
</feature>
<dbReference type="GO" id="GO:0030288">
    <property type="term" value="C:outer membrane-bounded periplasmic space"/>
    <property type="evidence" value="ECO:0007669"/>
    <property type="project" value="UniProtKB-ARBA"/>
</dbReference>
<dbReference type="AlphaFoldDB" id="A0A4R6WPZ2"/>
<dbReference type="RefSeq" id="WP_133613086.1">
    <property type="nucleotide sequence ID" value="NZ_SNYW01000007.1"/>
</dbReference>